<dbReference type="InterPro" id="IPR006599">
    <property type="entry name" value="CARP_motif"/>
</dbReference>
<sequence length="958" mass="105673">MTHKNPDLRASNVVSTSTGSGAIKKPTKPAKPAALMGKKPPKFALEGSKWLIEYQEDQPALEVTDVEINQTVNLFGCKNSTVIIKGKVNAVTLINCTKMSVLVESVISSVSITKSPSFQIQITGTAPMIQVDSTDSGQIYLSKACLHVEITTAKCSAINVSLPVEGEEDGVFQEQAVPEMLKSVIKDGRSGQPNIAFDTTILTLQCIPNNLCTNGLTFNAVHRARFPHSPIIHDDYYYQRQGQRGLDGNFVPVEEVGPLPDGSHVGGIPMPRAGPPSLPPRSPYLQRSSSDSKTGHVRSETSTSIVRSNSAYMAQLPAAERARMQKAPRTDPHLQFMVGPLLRYDTVDENGVWHGAVMIVTADSGSSYEPHPVLTYQWDLEGRARPEASQQNSELSFDLGPHPADPHSTAVYSATPESEGLGYGDYKAKMGAMGNGGTFTFWRFPIHIQLGSVELCIKYSINKSVQLSFFVPALNQNMRWATYSCNGFSAGVNQEEFKGPGYKSGYDPMWFDLLRDHAKEPFHVLVGGGDQLYCDALTREPEMQDWIHHPNAASKLAYLVSPEMSACIDRFFFNHYCASFRNGAFARANSTIPMLNMCDDHDLIDGFGSYPDDLQSSPVFLAYVVRQRFSFCNPFIYPVVSVPGAHIDGLDDRRGAHPFKSLILGVQGPYVGLPSHSCLSYMGPNIQILMLDCRAERKKDRVCSSEEYNKVMAAIDQLPPHVEHLIIQLGIPIAYPRMVFMEAALDSKLNPLTALARTGQAITGFVNKFNGEAELLDDLNDHWTAKTHKQERNWLIQQLQSVSKGKRLRITFLSGDVHCAAVGAFRTLPRQVGGKSGSVAEIRPATDHRYMINVITSAIVNTPPPIGVIAMVSTFATKTHKTLHHADTDEIMIPLFTREPDGTPREKNKFIMGRRNWCAVRWDQHTGELVFDIRVEKGKGLGESVGYEVRAPPPQWVA</sequence>
<dbReference type="PANTHER" id="PTHR46689:SF1">
    <property type="entry name" value="PHOD-LIKE PHOSPHATASE DOMAIN-CONTAINING PROTEIN"/>
    <property type="match status" value="1"/>
</dbReference>
<name>A0A8I3ABD4_9AGAM</name>
<dbReference type="OrthoDB" id="2419400at2759"/>
<comment type="caution">
    <text evidence="3">The sequence shown here is derived from an EMBL/GenBank/DDBJ whole genome shotgun (WGS) entry which is preliminary data.</text>
</comment>
<protein>
    <submittedName>
        <fullName evidence="3">Adenylate cyclase associated C terminal-domain-containing protein</fullName>
    </submittedName>
</protein>
<dbReference type="GO" id="GO:0003779">
    <property type="term" value="F:actin binding"/>
    <property type="evidence" value="ECO:0007669"/>
    <property type="project" value="InterPro"/>
</dbReference>
<dbReference type="InterPro" id="IPR036223">
    <property type="entry name" value="CAP_C_sf"/>
</dbReference>
<dbReference type="InterPro" id="IPR017901">
    <property type="entry name" value="C-CAP_CF_C-like"/>
</dbReference>
<dbReference type="EMBL" id="JAGFBS010000012">
    <property type="protein sequence ID" value="KAG6376521.1"/>
    <property type="molecule type" value="Genomic_DNA"/>
</dbReference>
<dbReference type="InterPro" id="IPR043904">
    <property type="entry name" value="PhoD_2-like"/>
</dbReference>
<evidence type="ECO:0000313" key="4">
    <source>
        <dbReference type="Proteomes" id="UP000683000"/>
    </source>
</evidence>
<dbReference type="SMART" id="SM00673">
    <property type="entry name" value="CARP"/>
    <property type="match status" value="2"/>
</dbReference>
<dbReference type="GO" id="GO:0016020">
    <property type="term" value="C:membrane"/>
    <property type="evidence" value="ECO:0007669"/>
    <property type="project" value="TreeGrafter"/>
</dbReference>
<dbReference type="PROSITE" id="PS51329">
    <property type="entry name" value="C_CAP_COFACTOR_C"/>
    <property type="match status" value="1"/>
</dbReference>
<reference evidence="3" key="1">
    <citation type="submission" date="2021-03" db="EMBL/GenBank/DDBJ databases">
        <title>Evolutionary innovations through gain and loss of genes in the ectomycorrhizal Boletales.</title>
        <authorList>
            <person name="Wu G."/>
            <person name="Miyauchi S."/>
            <person name="Morin E."/>
            <person name="Yang Z.-L."/>
            <person name="Xu J."/>
            <person name="Martin F.M."/>
        </authorList>
    </citation>
    <scope>NUCLEOTIDE SEQUENCE</scope>
    <source>
        <strain evidence="3">BR01</strain>
    </source>
</reference>
<dbReference type="GO" id="GO:0007010">
    <property type="term" value="P:cytoskeleton organization"/>
    <property type="evidence" value="ECO:0007669"/>
    <property type="project" value="InterPro"/>
</dbReference>
<dbReference type="Gene3D" id="2.160.20.70">
    <property type="match status" value="1"/>
</dbReference>
<dbReference type="Pfam" id="PF19050">
    <property type="entry name" value="PhoD_2"/>
    <property type="match status" value="3"/>
</dbReference>
<organism evidence="3 4">
    <name type="scientific">Boletus reticuloceps</name>
    <dbReference type="NCBI Taxonomy" id="495285"/>
    <lineage>
        <taxon>Eukaryota</taxon>
        <taxon>Fungi</taxon>
        <taxon>Dikarya</taxon>
        <taxon>Basidiomycota</taxon>
        <taxon>Agaricomycotina</taxon>
        <taxon>Agaricomycetes</taxon>
        <taxon>Agaricomycetidae</taxon>
        <taxon>Boletales</taxon>
        <taxon>Boletineae</taxon>
        <taxon>Boletaceae</taxon>
        <taxon>Boletoideae</taxon>
        <taxon>Boletus</taxon>
    </lineage>
</organism>
<dbReference type="PANTHER" id="PTHR46689">
    <property type="entry name" value="MEMBRANE PROTEIN, PUTATIVE-RELATED"/>
    <property type="match status" value="1"/>
</dbReference>
<dbReference type="InterPro" id="IPR016098">
    <property type="entry name" value="CAP/MinC_C"/>
</dbReference>
<accession>A0A8I3ABD4</accession>
<keyword evidence="4" id="KW-1185">Reference proteome</keyword>
<proteinExistence type="predicted"/>
<feature type="compositionally biased region" description="Pro residues" evidence="1">
    <location>
        <begin position="272"/>
        <end position="282"/>
    </location>
</feature>
<evidence type="ECO:0000313" key="3">
    <source>
        <dbReference type="EMBL" id="KAG6376521.1"/>
    </source>
</evidence>
<dbReference type="AlphaFoldDB" id="A0A8I3ABD4"/>
<gene>
    <name evidence="3" type="ORF">JVT61DRAFT_2514</name>
</gene>
<dbReference type="InterPro" id="IPR038607">
    <property type="entry name" value="PhoD-like_sf"/>
</dbReference>
<dbReference type="Gene3D" id="3.60.21.70">
    <property type="entry name" value="PhoD-like phosphatase"/>
    <property type="match status" value="1"/>
</dbReference>
<feature type="region of interest" description="Disordered" evidence="1">
    <location>
        <begin position="248"/>
        <end position="304"/>
    </location>
</feature>
<feature type="domain" description="C-CAP/cofactor C-like" evidence="2">
    <location>
        <begin position="40"/>
        <end position="177"/>
    </location>
</feature>
<dbReference type="InterPro" id="IPR018946">
    <property type="entry name" value="PhoD-like_MPP"/>
</dbReference>
<dbReference type="Pfam" id="PF08603">
    <property type="entry name" value="CAP_C"/>
    <property type="match status" value="1"/>
</dbReference>
<dbReference type="InterPro" id="IPR013912">
    <property type="entry name" value="Adenylate_cyclase-assoc_CAP_C"/>
</dbReference>
<dbReference type="CDD" id="cd07389">
    <property type="entry name" value="MPP_PhoD"/>
    <property type="match status" value="1"/>
</dbReference>
<evidence type="ECO:0000259" key="2">
    <source>
        <dbReference type="PROSITE" id="PS51329"/>
    </source>
</evidence>
<evidence type="ECO:0000256" key="1">
    <source>
        <dbReference type="SAM" id="MobiDB-lite"/>
    </source>
</evidence>
<feature type="region of interest" description="Disordered" evidence="1">
    <location>
        <begin position="1"/>
        <end position="38"/>
    </location>
</feature>
<dbReference type="Proteomes" id="UP000683000">
    <property type="component" value="Unassembled WGS sequence"/>
</dbReference>
<dbReference type="SUPFAM" id="SSF69340">
    <property type="entry name" value="C-terminal domain of adenylylcyclase associated protein"/>
    <property type="match status" value="1"/>
</dbReference>